<organism evidence="1 2">
    <name type="scientific">Legionella pneumophila</name>
    <dbReference type="NCBI Taxonomy" id="446"/>
    <lineage>
        <taxon>Bacteria</taxon>
        <taxon>Pseudomonadati</taxon>
        <taxon>Pseudomonadota</taxon>
        <taxon>Gammaproteobacteria</taxon>
        <taxon>Legionellales</taxon>
        <taxon>Legionellaceae</taxon>
        <taxon>Legionella</taxon>
    </lineage>
</organism>
<dbReference type="SUPFAM" id="SSF56112">
    <property type="entry name" value="Protein kinase-like (PK-like)"/>
    <property type="match status" value="1"/>
</dbReference>
<gene>
    <name evidence="1" type="ORF">C3928_10105</name>
</gene>
<name>A0A2S6EY79_LEGPN</name>
<dbReference type="AlphaFoldDB" id="A0A2S6EY79"/>
<proteinExistence type="predicted"/>
<dbReference type="Gene3D" id="3.90.1200.10">
    <property type="match status" value="1"/>
</dbReference>
<dbReference type="OrthoDB" id="9794902at2"/>
<protein>
    <submittedName>
        <fullName evidence="1">3-hydroxy-3-methylglutaryl-CoA reductase</fullName>
    </submittedName>
</protein>
<dbReference type="InterPro" id="IPR011009">
    <property type="entry name" value="Kinase-like_dom_sf"/>
</dbReference>
<dbReference type="EMBL" id="PQWY01000015">
    <property type="protein sequence ID" value="PPK30116.1"/>
    <property type="molecule type" value="Genomic_DNA"/>
</dbReference>
<reference evidence="1 2" key="1">
    <citation type="submission" date="2018-02" db="EMBL/GenBank/DDBJ databases">
        <title>Draft genome sequences of four Legionella pneumophila clinical strains isolated in Ontario.</title>
        <authorList>
            <person name="Fortuna A."/>
            <person name="Ramnarine R."/>
            <person name="Li A."/>
            <person name="Frantz C."/>
            <person name="Mallo G."/>
        </authorList>
    </citation>
    <scope>NUCLEOTIDE SEQUENCE [LARGE SCALE GENOMIC DNA]</scope>
    <source>
        <strain evidence="1 2">LG61</strain>
    </source>
</reference>
<accession>A0A2S6EY79</accession>
<evidence type="ECO:0000313" key="2">
    <source>
        <dbReference type="Proteomes" id="UP000239239"/>
    </source>
</evidence>
<comment type="caution">
    <text evidence="1">The sequence shown here is derived from an EMBL/GenBank/DDBJ whole genome shotgun (WGS) entry which is preliminary data.</text>
</comment>
<sequence length="401" mass="46744">MKMLNKGYIKTTPYGLGFSELFFEDNLKKYFSDPSLEVLSAEYSPSASDKMAWSAKHPKQGDHPIGVQRYKISFKKNGKIQTRHVIVKSKISDKHYLQVISNAFTKCGIQTEMPILDYLSQLEFSNLNRKEITIYNMQHSFEAFQYAMPLCYGTYLDEKEEACVLILECLDEEWLSLDPFNTSKWDQTAIEALIDAIAPMHAVWYKKEKTIAEIKGFKNPLNTDQMQRFIPYWNALAKAVKTSNLPFLTKEDYLFHTHLIETMPQWHIKIDAMAKTLVQNDCVPKNIALCNQNGTKKVLVYDWEIATIHIPQRDIVEFLSYVLPENFDSTLLGNYIERHRVKLGETIKQPIDATEWRLGFQYALYDYLIQRVFPQIPFEKLEARNIAKVYNNARRMMALLN</sequence>
<evidence type="ECO:0000313" key="1">
    <source>
        <dbReference type="EMBL" id="PPK30116.1"/>
    </source>
</evidence>
<dbReference type="Proteomes" id="UP000239239">
    <property type="component" value="Unassembled WGS sequence"/>
</dbReference>